<dbReference type="PANTHER" id="PTHR42866">
    <property type="entry name" value="3-DEOXY-MANNO-OCTULOSONATE CYTIDYLYLTRANSFERASE"/>
    <property type="match status" value="1"/>
</dbReference>
<gene>
    <name evidence="5" type="ORF">VP91_00006400</name>
</gene>
<dbReference type="Pfam" id="PF02348">
    <property type="entry name" value="CTP_transf_3"/>
    <property type="match status" value="1"/>
</dbReference>
<dbReference type="EMBL" id="LANA01000001">
    <property type="protein sequence ID" value="NMN67497.1"/>
    <property type="molecule type" value="Genomic_DNA"/>
</dbReference>
<keyword evidence="4" id="KW-0175">Coiled coil</keyword>
<evidence type="ECO:0000313" key="6">
    <source>
        <dbReference type="Proteomes" id="UP001166004"/>
    </source>
</evidence>
<keyword evidence="6" id="KW-1185">Reference proteome</keyword>
<organism evidence="5 6">
    <name type="scientific">Pelagibacter ubique</name>
    <dbReference type="NCBI Taxonomy" id="198252"/>
    <lineage>
        <taxon>Bacteria</taxon>
        <taxon>Pseudomonadati</taxon>
        <taxon>Pseudomonadota</taxon>
        <taxon>Alphaproteobacteria</taxon>
        <taxon>Candidatus Pelagibacterales</taxon>
        <taxon>Candidatus Pelagibacteraceae</taxon>
        <taxon>Candidatus Pelagibacter</taxon>
    </lineage>
</organism>
<dbReference type="NCBIfam" id="TIGR00466">
    <property type="entry name" value="kdsB"/>
    <property type="match status" value="1"/>
</dbReference>
<dbReference type="SUPFAM" id="SSF53448">
    <property type="entry name" value="Nucleotide-diphospho-sugar transferases"/>
    <property type="match status" value="1"/>
</dbReference>
<dbReference type="InterPro" id="IPR029044">
    <property type="entry name" value="Nucleotide-diphossugar_trans"/>
</dbReference>
<dbReference type="GO" id="GO:0016779">
    <property type="term" value="F:nucleotidyltransferase activity"/>
    <property type="evidence" value="ECO:0007669"/>
    <property type="project" value="UniProtKB-KW"/>
</dbReference>
<dbReference type="InterPro" id="IPR003329">
    <property type="entry name" value="Cytidylyl_trans"/>
</dbReference>
<dbReference type="Proteomes" id="UP001166004">
    <property type="component" value="Unassembled WGS sequence"/>
</dbReference>
<keyword evidence="3" id="KW-0448">Lipopolysaccharide biosynthesis</keyword>
<dbReference type="PANTHER" id="PTHR42866:SF2">
    <property type="entry name" value="3-DEOXY-MANNO-OCTULOSONATE CYTIDYLYLTRANSFERASE, MITOCHONDRIAL"/>
    <property type="match status" value="1"/>
</dbReference>
<evidence type="ECO:0000256" key="3">
    <source>
        <dbReference type="ARBA" id="ARBA00022985"/>
    </source>
</evidence>
<accession>A0ABX1T058</accession>
<proteinExistence type="predicted"/>
<dbReference type="Gene3D" id="3.90.550.10">
    <property type="entry name" value="Spore Coat Polysaccharide Biosynthesis Protein SpsA, Chain A"/>
    <property type="match status" value="1"/>
</dbReference>
<keyword evidence="1" id="KW-0808">Transferase</keyword>
<reference evidence="5 6" key="1">
    <citation type="submission" date="2019-07" db="EMBL/GenBank/DDBJ databases">
        <title>SAR11 Genome Evolution.</title>
        <authorList>
            <person name="Giovannoni S."/>
        </authorList>
    </citation>
    <scope>NUCLEOTIDE SEQUENCE [LARGE SCALE GENOMIC DNA]</scope>
    <source>
        <strain evidence="5 6">HTCC9565</strain>
    </source>
</reference>
<evidence type="ECO:0000313" key="5">
    <source>
        <dbReference type="EMBL" id="NMN67497.1"/>
    </source>
</evidence>
<sequence>MTKTLILIPSRIAATRLPGKPLLKINNLSIISHVFKRAEEANIGEVVVATDSQKILKDVIKNGGRAILTNKDHKTGTDRIYEAYEKLNIKGIDYILNLQGDEPDINKDDIIKLNNQMISHDAKLGTLAAKIQDKKILNNKDIVKVITERNLEKNDFPTALNFTRNDLSKDNKNIYHHIGIYSYKTSILEKFVKFNQTKNEKENKLEQLRALDNKLKINVALAKFSPIGVDTMEDYLAIKKIMEYKI</sequence>
<dbReference type="InterPro" id="IPR004528">
    <property type="entry name" value="KdsB"/>
</dbReference>
<dbReference type="NCBIfam" id="NF003952">
    <property type="entry name" value="PRK05450.1-5"/>
    <property type="match status" value="1"/>
</dbReference>
<dbReference type="RefSeq" id="WP_169035990.1">
    <property type="nucleotide sequence ID" value="NZ_LANA01000001.1"/>
</dbReference>
<feature type="coiled-coil region" evidence="4">
    <location>
        <begin position="191"/>
        <end position="218"/>
    </location>
</feature>
<protein>
    <submittedName>
        <fullName evidence="5">3-deoxy-manno-octulosonate cytidylyltransferase (CMP-KDO synthetase)</fullName>
    </submittedName>
</protein>
<comment type="caution">
    <text evidence="5">The sequence shown here is derived from an EMBL/GenBank/DDBJ whole genome shotgun (WGS) entry which is preliminary data.</text>
</comment>
<keyword evidence="2 5" id="KW-0548">Nucleotidyltransferase</keyword>
<evidence type="ECO:0000256" key="1">
    <source>
        <dbReference type="ARBA" id="ARBA00022679"/>
    </source>
</evidence>
<evidence type="ECO:0000256" key="4">
    <source>
        <dbReference type="SAM" id="Coils"/>
    </source>
</evidence>
<evidence type="ECO:0000256" key="2">
    <source>
        <dbReference type="ARBA" id="ARBA00022695"/>
    </source>
</evidence>
<name>A0ABX1T058_PELUQ</name>